<protein>
    <submittedName>
        <fullName evidence="3">NIPSNAP protein</fullName>
    </submittedName>
</protein>
<comment type="similarity">
    <text evidence="1">Belongs to the NipSnap family.</text>
</comment>
<dbReference type="RefSeq" id="WP_028795365.1">
    <property type="nucleotide sequence ID" value="NZ_FNBW01000022.1"/>
</dbReference>
<organism evidence="3 4">
    <name type="scientific">Thalassobaculum litoreum DSM 18839</name>
    <dbReference type="NCBI Taxonomy" id="1123362"/>
    <lineage>
        <taxon>Bacteria</taxon>
        <taxon>Pseudomonadati</taxon>
        <taxon>Pseudomonadota</taxon>
        <taxon>Alphaproteobacteria</taxon>
        <taxon>Rhodospirillales</taxon>
        <taxon>Thalassobaculaceae</taxon>
        <taxon>Thalassobaculum</taxon>
    </lineage>
</organism>
<evidence type="ECO:0000256" key="1">
    <source>
        <dbReference type="ARBA" id="ARBA00005291"/>
    </source>
</evidence>
<evidence type="ECO:0000259" key="2">
    <source>
        <dbReference type="Pfam" id="PF07978"/>
    </source>
</evidence>
<dbReference type="Pfam" id="PF07978">
    <property type="entry name" value="NIPSNAP"/>
    <property type="match status" value="2"/>
</dbReference>
<gene>
    <name evidence="3" type="ORF">SAMN05660686_04832</name>
</gene>
<comment type="caution">
    <text evidence="3">The sequence shown here is derived from an EMBL/GenBank/DDBJ whole genome shotgun (WGS) entry which is preliminary data.</text>
</comment>
<dbReference type="PANTHER" id="PTHR21017:SF17">
    <property type="entry name" value="PROTEIN NIPSNAP"/>
    <property type="match status" value="1"/>
</dbReference>
<dbReference type="InterPro" id="IPR051557">
    <property type="entry name" value="NipSnap_domain"/>
</dbReference>
<dbReference type="AlphaFoldDB" id="A0A8G2F5Q9"/>
<name>A0A8G2F5Q9_9PROT</name>
<dbReference type="EMBL" id="FNBW01000022">
    <property type="protein sequence ID" value="SDG55643.1"/>
    <property type="molecule type" value="Genomic_DNA"/>
</dbReference>
<dbReference type="PANTHER" id="PTHR21017">
    <property type="entry name" value="NIPSNAP-RELATED"/>
    <property type="match status" value="1"/>
</dbReference>
<reference evidence="3 4" key="1">
    <citation type="submission" date="2016-10" db="EMBL/GenBank/DDBJ databases">
        <authorList>
            <person name="Varghese N."/>
            <person name="Submissions S."/>
        </authorList>
    </citation>
    <scope>NUCLEOTIDE SEQUENCE [LARGE SCALE GENOMIC DNA]</scope>
    <source>
        <strain evidence="3 4">DSM 18839</strain>
    </source>
</reference>
<accession>A0A8G2F5Q9</accession>
<dbReference type="InterPro" id="IPR011008">
    <property type="entry name" value="Dimeric_a/b-barrel"/>
</dbReference>
<evidence type="ECO:0000313" key="3">
    <source>
        <dbReference type="EMBL" id="SDG55643.1"/>
    </source>
</evidence>
<feature type="domain" description="NIPSNAP" evidence="2">
    <location>
        <begin position="3"/>
        <end position="100"/>
    </location>
</feature>
<feature type="domain" description="NIPSNAP" evidence="2">
    <location>
        <begin position="112"/>
        <end position="209"/>
    </location>
</feature>
<sequence>MIYELRTYTTPAGKAPELARLSGEIGRPIRGNDYGTLEGYWLTEIGALNQVHHLWSYNDLNHRAERRAALGENADWKNKYLTQAGPLILRQDIRLLNPMKPLAPPSGEGHIYEYRYYRTKVGKAKPWLEKFLAVQPAREKYSKNVGIFHTEAGQPNEVSHIWVYDSFEQRMEARNACAKDPEWQAFLKDAGGFLEEMHSVLWFPSAHSPMK</sequence>
<dbReference type="Gene3D" id="3.30.70.100">
    <property type="match status" value="2"/>
</dbReference>
<dbReference type="InterPro" id="IPR012577">
    <property type="entry name" value="NIPSNAP"/>
</dbReference>
<dbReference type="SUPFAM" id="SSF54909">
    <property type="entry name" value="Dimeric alpha+beta barrel"/>
    <property type="match status" value="2"/>
</dbReference>
<dbReference type="Proteomes" id="UP000198615">
    <property type="component" value="Unassembled WGS sequence"/>
</dbReference>
<keyword evidence="4" id="KW-1185">Reference proteome</keyword>
<evidence type="ECO:0000313" key="4">
    <source>
        <dbReference type="Proteomes" id="UP000198615"/>
    </source>
</evidence>
<proteinExistence type="inferred from homology"/>
<dbReference type="OrthoDB" id="4124121at2"/>